<keyword evidence="4" id="KW-1185">Reference proteome</keyword>
<organism evidence="3 4">
    <name type="scientific">Nannochloropsis salina CCMP1776</name>
    <dbReference type="NCBI Taxonomy" id="1027361"/>
    <lineage>
        <taxon>Eukaryota</taxon>
        <taxon>Sar</taxon>
        <taxon>Stramenopiles</taxon>
        <taxon>Ochrophyta</taxon>
        <taxon>Eustigmatophyceae</taxon>
        <taxon>Eustigmatales</taxon>
        <taxon>Monodopsidaceae</taxon>
        <taxon>Microchloropsis</taxon>
        <taxon>Microchloropsis salina</taxon>
    </lineage>
</organism>
<feature type="chain" id="PRO_5020041714" evidence="2">
    <location>
        <begin position="20"/>
        <end position="291"/>
    </location>
</feature>
<dbReference type="Proteomes" id="UP000355283">
    <property type="component" value="Unassembled WGS sequence"/>
</dbReference>
<feature type="compositionally biased region" description="Basic and acidic residues" evidence="1">
    <location>
        <begin position="278"/>
        <end position="291"/>
    </location>
</feature>
<feature type="region of interest" description="Disordered" evidence="1">
    <location>
        <begin position="269"/>
        <end position="291"/>
    </location>
</feature>
<gene>
    <name evidence="3" type="ORF">NSK_003001</name>
</gene>
<proteinExistence type="predicted"/>
<dbReference type="EMBL" id="SDOX01000011">
    <property type="protein sequence ID" value="TFJ85491.1"/>
    <property type="molecule type" value="Genomic_DNA"/>
</dbReference>
<sequence>MSARTAFCLAIVALPSASAFLFPSSSPLSSLTTGAPTLSGKSACGFRVAPETRRGATVAASAATQAKADTGRELTLADVKGSNTDAVWAEVPEELYFIANYAAALGGEYPPENVDKSYWDQIKPATYTKLAALAKTADPSTISQGQYLMLMEAIVRDAIAKDPSMARPTMEEPSLTEQQEYIYNWIQSVPNDEFLKFKEEYKMENMSPAEWWGKIDEVAKENAAKGIKLPEAIVDMVEARFPKQEEESMYIGMRKVTAAEYKAYEAKQAQTGGLDPLEASRKAAKEAADKK</sequence>
<name>A0A4D9D1A8_9STRA</name>
<reference evidence="3 4" key="1">
    <citation type="submission" date="2019-01" db="EMBL/GenBank/DDBJ databases">
        <title>Nuclear Genome Assembly of the Microalgal Biofuel strain Nannochloropsis salina CCMP1776.</title>
        <authorList>
            <person name="Hovde B."/>
        </authorList>
    </citation>
    <scope>NUCLEOTIDE SEQUENCE [LARGE SCALE GENOMIC DNA]</scope>
    <source>
        <strain evidence="3 4">CCMP1776</strain>
    </source>
</reference>
<dbReference type="AlphaFoldDB" id="A0A4D9D1A8"/>
<dbReference type="OrthoDB" id="10399890at2759"/>
<evidence type="ECO:0000256" key="1">
    <source>
        <dbReference type="SAM" id="MobiDB-lite"/>
    </source>
</evidence>
<evidence type="ECO:0000313" key="3">
    <source>
        <dbReference type="EMBL" id="TFJ85491.1"/>
    </source>
</evidence>
<evidence type="ECO:0000313" key="4">
    <source>
        <dbReference type="Proteomes" id="UP000355283"/>
    </source>
</evidence>
<comment type="caution">
    <text evidence="3">The sequence shown here is derived from an EMBL/GenBank/DDBJ whole genome shotgun (WGS) entry which is preliminary data.</text>
</comment>
<keyword evidence="2" id="KW-0732">Signal</keyword>
<accession>A0A4D9D1A8</accession>
<protein>
    <submittedName>
        <fullName evidence="3">Uncharacterized protein</fullName>
    </submittedName>
</protein>
<feature type="signal peptide" evidence="2">
    <location>
        <begin position="1"/>
        <end position="19"/>
    </location>
</feature>
<evidence type="ECO:0000256" key="2">
    <source>
        <dbReference type="SAM" id="SignalP"/>
    </source>
</evidence>